<dbReference type="SUPFAM" id="SSF57701">
    <property type="entry name" value="Zn2/Cys6 DNA-binding domain"/>
    <property type="match status" value="1"/>
</dbReference>
<dbReference type="PANTHER" id="PTHR47660">
    <property type="entry name" value="TRANSCRIPTION FACTOR WITH C2H2 AND ZN(2)-CYS(6) DNA BINDING DOMAIN (EUROFUNG)-RELATED-RELATED"/>
    <property type="match status" value="1"/>
</dbReference>
<dbReference type="PROSITE" id="PS50048">
    <property type="entry name" value="ZN2_CY6_FUNGAL_2"/>
    <property type="match status" value="1"/>
</dbReference>
<keyword evidence="3" id="KW-0805">Transcription regulation</keyword>
<accession>A0A4Z1IUA9</accession>
<keyword evidence="4" id="KW-0804">Transcription</keyword>
<evidence type="ECO:0000256" key="4">
    <source>
        <dbReference type="ARBA" id="ARBA00023163"/>
    </source>
</evidence>
<dbReference type="CDD" id="cd00067">
    <property type="entry name" value="GAL4"/>
    <property type="match status" value="1"/>
</dbReference>
<dbReference type="SMART" id="SM00066">
    <property type="entry name" value="GAL4"/>
    <property type="match status" value="1"/>
</dbReference>
<evidence type="ECO:0000256" key="1">
    <source>
        <dbReference type="ARBA" id="ARBA00022723"/>
    </source>
</evidence>
<dbReference type="Pfam" id="PF00172">
    <property type="entry name" value="Zn_clus"/>
    <property type="match status" value="1"/>
</dbReference>
<keyword evidence="8" id="KW-1185">Reference proteome</keyword>
<reference evidence="7 8" key="1">
    <citation type="submission" date="2017-12" db="EMBL/GenBank/DDBJ databases">
        <title>Comparative genomics of Botrytis spp.</title>
        <authorList>
            <person name="Valero-Jimenez C.A."/>
            <person name="Tapia P."/>
            <person name="Veloso J."/>
            <person name="Silva-Moreno E."/>
            <person name="Staats M."/>
            <person name="Valdes J.H."/>
            <person name="Van Kan J.A.L."/>
        </authorList>
    </citation>
    <scope>NUCLEOTIDE SEQUENCE [LARGE SCALE GENOMIC DNA]</scope>
    <source>
        <strain evidence="7 8">MUCL11595</strain>
    </source>
</reference>
<evidence type="ECO:0000313" key="7">
    <source>
        <dbReference type="EMBL" id="TGO63132.1"/>
    </source>
</evidence>
<dbReference type="GO" id="GO:0000981">
    <property type="term" value="F:DNA-binding transcription factor activity, RNA polymerase II-specific"/>
    <property type="evidence" value="ECO:0007669"/>
    <property type="project" value="InterPro"/>
</dbReference>
<keyword evidence="1" id="KW-0479">Metal-binding</keyword>
<dbReference type="Proteomes" id="UP000297527">
    <property type="component" value="Unassembled WGS sequence"/>
</dbReference>
<comment type="caution">
    <text evidence="7">The sequence shown here is derived from an EMBL/GenBank/DDBJ whole genome shotgun (WGS) entry which is preliminary data.</text>
</comment>
<keyword evidence="5" id="KW-0539">Nucleus</keyword>
<evidence type="ECO:0000256" key="5">
    <source>
        <dbReference type="ARBA" id="ARBA00023242"/>
    </source>
</evidence>
<evidence type="ECO:0000313" key="8">
    <source>
        <dbReference type="Proteomes" id="UP000297527"/>
    </source>
</evidence>
<name>A0A4Z1IUA9_9HELO</name>
<organism evidence="7 8">
    <name type="scientific">Botryotinia convoluta</name>
    <dbReference type="NCBI Taxonomy" id="54673"/>
    <lineage>
        <taxon>Eukaryota</taxon>
        <taxon>Fungi</taxon>
        <taxon>Dikarya</taxon>
        <taxon>Ascomycota</taxon>
        <taxon>Pezizomycotina</taxon>
        <taxon>Leotiomycetes</taxon>
        <taxon>Helotiales</taxon>
        <taxon>Sclerotiniaceae</taxon>
        <taxon>Botryotinia</taxon>
    </lineage>
</organism>
<sequence length="469" mass="52674">MTTVLVHQSKTRKKACTACVKAKRRCDLLLPVCSRCNIKDLSCVYVNEVSRKKSTRSSQRAKSTTVPVESITTAQIFTDSYEACLDSLPYDNIPLLDYQDQQSNRDLTLWNSTSNTALSFPPDISFQITNPLASLDPQTLSLSINPLPSPYSSIQFPPRNTLSPAQITYISTQLKSFVSSFAHHSHNSFIHPLSSHNLGKPLPTPYTDALSICALHTLGSPQTFSILDSKISDLISSSEKDYWGSSEWLIAVQVLILYQIIRLWSSNERQKKDAERHIPLLMQWTNQLQIEYVGLLAQGIDTRFSTDAAHSKDSKLQDYAERWVLLESIRRAVMISMVIQCLYGGMKDGYIGGLLPVLFHLPVGVEAGKTWETLGRKVLDEQRTWEDQSDAFTNVEFEEIYAYKYWSEGWTIGIVGGGEMEQEIYERMLLVACASTRAIERWGGDMELEYGEVELPVVGSLEMDGEVGG</sequence>
<dbReference type="EMBL" id="PQXN01000015">
    <property type="protein sequence ID" value="TGO63132.1"/>
    <property type="molecule type" value="Genomic_DNA"/>
</dbReference>
<dbReference type="Gene3D" id="4.10.240.10">
    <property type="entry name" value="Zn(2)-C6 fungal-type DNA-binding domain"/>
    <property type="match status" value="1"/>
</dbReference>
<dbReference type="GO" id="GO:0008270">
    <property type="term" value="F:zinc ion binding"/>
    <property type="evidence" value="ECO:0007669"/>
    <property type="project" value="InterPro"/>
</dbReference>
<feature type="domain" description="Zn(2)-C6 fungal-type" evidence="6">
    <location>
        <begin position="15"/>
        <end position="45"/>
    </location>
</feature>
<evidence type="ECO:0000259" key="6">
    <source>
        <dbReference type="PROSITE" id="PS50048"/>
    </source>
</evidence>
<dbReference type="OrthoDB" id="4216928at2759"/>
<dbReference type="InterPro" id="IPR001138">
    <property type="entry name" value="Zn2Cys6_DnaBD"/>
</dbReference>
<gene>
    <name evidence="7" type="ORF">BCON_0015g00610</name>
</gene>
<evidence type="ECO:0000256" key="2">
    <source>
        <dbReference type="ARBA" id="ARBA00022833"/>
    </source>
</evidence>
<evidence type="ECO:0000256" key="3">
    <source>
        <dbReference type="ARBA" id="ARBA00023015"/>
    </source>
</evidence>
<dbReference type="PANTHER" id="PTHR47660:SF3">
    <property type="entry name" value="FINGER DOMAIN PROTEIN, PUTATIVE (AFU_ORTHOLOGUE AFUA_4G03310)-RELATED"/>
    <property type="match status" value="1"/>
</dbReference>
<dbReference type="InterPro" id="IPR036864">
    <property type="entry name" value="Zn2-C6_fun-type_DNA-bd_sf"/>
</dbReference>
<proteinExistence type="predicted"/>
<keyword evidence="2" id="KW-0862">Zinc</keyword>
<protein>
    <recommendedName>
        <fullName evidence="6">Zn(2)-C6 fungal-type domain-containing protein</fullName>
    </recommendedName>
</protein>
<dbReference type="AlphaFoldDB" id="A0A4Z1IUA9"/>